<name>A0ABR9CRP4_9HYPH</name>
<sequence length="577" mass="64743">MLIRTFSDIQTLIEAGDLSEAEHTLIHNCKSGRLTKLGDGTCPDGPSEGRTIRAALLRYLILGGCEKCQVHEWGVKLEGAWISGLLDLSFASSRGATGLINCNFEHKVVALKTRFEFLNMTGTKLPGLYVQGIIVMGDVFLRRLINTGDVNLAGAEIGGQLIFTGAQLGSGDGRALNAQGVRVKSDLVLCDLKSKGEVRLAGAEIVGQLDFTGAELDGADGQALNAQRLTVAGGFVWRQIKSVKGRIAFNSAQLGGLVDSAASWEMVENLNLIGLTYENLIGPLDLRFRKSWLKKGAQFNGSFYPQPYQQLARFYRETGHRREAREILIEKEIQQRKAVRGRWRDELRFRRNLRKFLEHVNNKEPLQALNVSATKVAELSENWGELFKQRFGKSDWVQNRDPLVVSLLRQDFRNQLLWDNAKTVLRLLFHRSADRVYRYVTGYGYKPGRSLLVLAFLIACMTALAQVSWNMGDLTPNSDVIQISSEWQNLSRTEERPAEVWAKQYGRDYETFEPFFYAADVVIPIINIGQTDAWGPSTERSWWGWSMFGVQKLFVILGWVVTAIAAASVTNMIRRDD</sequence>
<feature type="transmembrane region" description="Helical" evidence="1">
    <location>
        <begin position="451"/>
        <end position="469"/>
    </location>
</feature>
<organism evidence="2 3">
    <name type="scientific">Roseibium litorale</name>
    <dbReference type="NCBI Taxonomy" id="2803841"/>
    <lineage>
        <taxon>Bacteria</taxon>
        <taxon>Pseudomonadati</taxon>
        <taxon>Pseudomonadota</taxon>
        <taxon>Alphaproteobacteria</taxon>
        <taxon>Hyphomicrobiales</taxon>
        <taxon>Stappiaceae</taxon>
        <taxon>Roseibium</taxon>
    </lineage>
</organism>
<evidence type="ECO:0008006" key="4">
    <source>
        <dbReference type="Google" id="ProtNLM"/>
    </source>
</evidence>
<gene>
    <name evidence="2" type="ORF">IG616_18540</name>
</gene>
<accession>A0ABR9CRP4</accession>
<protein>
    <recommendedName>
        <fullName evidence="4">Pentapeptide repeat protein</fullName>
    </recommendedName>
</protein>
<dbReference type="Proteomes" id="UP000632063">
    <property type="component" value="Unassembled WGS sequence"/>
</dbReference>
<dbReference type="EMBL" id="JACYXI010000013">
    <property type="protein sequence ID" value="MBD8893550.1"/>
    <property type="molecule type" value="Genomic_DNA"/>
</dbReference>
<comment type="caution">
    <text evidence="2">The sequence shown here is derived from an EMBL/GenBank/DDBJ whole genome shotgun (WGS) entry which is preliminary data.</text>
</comment>
<keyword evidence="1" id="KW-1133">Transmembrane helix</keyword>
<keyword evidence="1" id="KW-0812">Transmembrane</keyword>
<evidence type="ECO:0000256" key="1">
    <source>
        <dbReference type="SAM" id="Phobius"/>
    </source>
</evidence>
<reference evidence="2 3" key="2">
    <citation type="journal article" date="2021" name="Int. J. Syst. Evol. Microbiol.">
        <title>Roseibium litorale sp. nov., isolated from a tidal flat sediment and proposal for the reclassification of Labrenzia polysiphoniae as Roseibium polysiphoniae comb. nov.</title>
        <authorList>
            <person name="Liu Y."/>
            <person name="Pei T."/>
            <person name="Du J."/>
            <person name="Chao M."/>
            <person name="Deng M.R."/>
            <person name="Zhu H."/>
        </authorList>
    </citation>
    <scope>NUCLEOTIDE SEQUENCE [LARGE SCALE GENOMIC DNA]</scope>
    <source>
        <strain evidence="2 3">4C16A</strain>
    </source>
</reference>
<reference evidence="3" key="1">
    <citation type="submission" date="2020-09" db="EMBL/GenBank/DDBJ databases">
        <title>The genome sequence of strain Labrenzia suaedae 4C16A.</title>
        <authorList>
            <person name="Liu Y."/>
        </authorList>
    </citation>
    <scope>NUCLEOTIDE SEQUENCE [LARGE SCALE GENOMIC DNA]</scope>
    <source>
        <strain evidence="3">4C16A</strain>
    </source>
</reference>
<keyword evidence="3" id="KW-1185">Reference proteome</keyword>
<dbReference type="Gene3D" id="2.160.20.80">
    <property type="entry name" value="E3 ubiquitin-protein ligase SopA"/>
    <property type="match status" value="1"/>
</dbReference>
<proteinExistence type="predicted"/>
<evidence type="ECO:0000313" key="3">
    <source>
        <dbReference type="Proteomes" id="UP000632063"/>
    </source>
</evidence>
<keyword evidence="1" id="KW-0472">Membrane</keyword>
<evidence type="ECO:0000313" key="2">
    <source>
        <dbReference type="EMBL" id="MBD8893550.1"/>
    </source>
</evidence>
<feature type="transmembrane region" description="Helical" evidence="1">
    <location>
        <begin position="553"/>
        <end position="573"/>
    </location>
</feature>